<comment type="caution">
    <text evidence="1">The sequence shown here is derived from an EMBL/GenBank/DDBJ whole genome shotgun (WGS) entry which is preliminary data.</text>
</comment>
<sequence>MQIRNWISFAGTSSNSSPARFRATSTPTPVIHGVVATGRDGGWWDKNTPPHPQLVVVPLELGDDGGA</sequence>
<organism evidence="1 2">
    <name type="scientific">Petrolisthes cinctipes</name>
    <name type="common">Flat porcelain crab</name>
    <dbReference type="NCBI Taxonomy" id="88211"/>
    <lineage>
        <taxon>Eukaryota</taxon>
        <taxon>Metazoa</taxon>
        <taxon>Ecdysozoa</taxon>
        <taxon>Arthropoda</taxon>
        <taxon>Crustacea</taxon>
        <taxon>Multicrustacea</taxon>
        <taxon>Malacostraca</taxon>
        <taxon>Eumalacostraca</taxon>
        <taxon>Eucarida</taxon>
        <taxon>Decapoda</taxon>
        <taxon>Pleocyemata</taxon>
        <taxon>Anomura</taxon>
        <taxon>Galatheoidea</taxon>
        <taxon>Porcellanidae</taxon>
        <taxon>Petrolisthes</taxon>
    </lineage>
</organism>
<proteinExistence type="predicted"/>
<accession>A0AAE1EIK2</accession>
<evidence type="ECO:0000313" key="2">
    <source>
        <dbReference type="Proteomes" id="UP001286313"/>
    </source>
</evidence>
<dbReference type="EMBL" id="JAWQEG010007585">
    <property type="protein sequence ID" value="KAK3852105.1"/>
    <property type="molecule type" value="Genomic_DNA"/>
</dbReference>
<evidence type="ECO:0000313" key="1">
    <source>
        <dbReference type="EMBL" id="KAK3852105.1"/>
    </source>
</evidence>
<gene>
    <name evidence="1" type="ORF">Pcinc_041293</name>
</gene>
<dbReference type="Proteomes" id="UP001286313">
    <property type="component" value="Unassembled WGS sequence"/>
</dbReference>
<keyword evidence="2" id="KW-1185">Reference proteome</keyword>
<dbReference type="AlphaFoldDB" id="A0AAE1EIK2"/>
<name>A0AAE1EIK2_PETCI</name>
<reference evidence="1" key="1">
    <citation type="submission" date="2023-10" db="EMBL/GenBank/DDBJ databases">
        <title>Genome assemblies of two species of porcelain crab, Petrolisthes cinctipes and Petrolisthes manimaculis (Anomura: Porcellanidae).</title>
        <authorList>
            <person name="Angst P."/>
        </authorList>
    </citation>
    <scope>NUCLEOTIDE SEQUENCE</scope>
    <source>
        <strain evidence="1">PB745_01</strain>
        <tissue evidence="1">Gill</tissue>
    </source>
</reference>
<protein>
    <submittedName>
        <fullName evidence="1">Uncharacterized protein</fullName>
    </submittedName>
</protein>